<organism evidence="1 2">
    <name type="scientific">Durusdinium trenchii</name>
    <dbReference type="NCBI Taxonomy" id="1381693"/>
    <lineage>
        <taxon>Eukaryota</taxon>
        <taxon>Sar</taxon>
        <taxon>Alveolata</taxon>
        <taxon>Dinophyceae</taxon>
        <taxon>Suessiales</taxon>
        <taxon>Symbiodiniaceae</taxon>
        <taxon>Durusdinium</taxon>
    </lineage>
</organism>
<name>A0ABP0JFM6_9DINO</name>
<protein>
    <submittedName>
        <fullName evidence="1">Pumilio domain-containing protein C6G9.14</fullName>
    </submittedName>
</protein>
<dbReference type="EMBL" id="CAXAMM010007002">
    <property type="protein sequence ID" value="CAK9012984.1"/>
    <property type="molecule type" value="Genomic_DNA"/>
</dbReference>
<sequence>MKGRLLLVLQLCHAADWRLPRVPEVLNAGPDGMPQLPDQLLDDFKRAKRTLHATHRQSEGSATGSFVEHLNEVEQESLKELTKEKEDFDAQLRSQEEQNKALLRGNAQLAKETLTARQQNVQLRKEVTRLAHRVSVRQSISKSLQQQMHQGQRFLQDPEEATLEDERDAMSFLEVSAELRGAHPKVDAMLDEDPVAPREVNEADVTEVLEAEDPVVEHEAHEDQIILTFLKDDLRQLHRVESSSKRYLKQMFQKSMKAGQERHAALLQQQSVLQKELSTSQQRGAQLRGKLEKLRTTLKKLQRSLQRGARFLGRLQAVAETPMDEVPERLKEVAEQGL</sequence>
<accession>A0ABP0JFM6</accession>
<dbReference type="Proteomes" id="UP001642464">
    <property type="component" value="Unassembled WGS sequence"/>
</dbReference>
<reference evidence="1 2" key="1">
    <citation type="submission" date="2024-02" db="EMBL/GenBank/DDBJ databases">
        <authorList>
            <person name="Chen Y."/>
            <person name="Shah S."/>
            <person name="Dougan E. K."/>
            <person name="Thang M."/>
            <person name="Chan C."/>
        </authorList>
    </citation>
    <scope>NUCLEOTIDE SEQUENCE [LARGE SCALE GENOMIC DNA]</scope>
</reference>
<evidence type="ECO:0000313" key="2">
    <source>
        <dbReference type="Proteomes" id="UP001642464"/>
    </source>
</evidence>
<keyword evidence="2" id="KW-1185">Reference proteome</keyword>
<comment type="caution">
    <text evidence="1">The sequence shown here is derived from an EMBL/GenBank/DDBJ whole genome shotgun (WGS) entry which is preliminary data.</text>
</comment>
<proteinExistence type="predicted"/>
<gene>
    <name evidence="1" type="ORF">SCF082_LOCUS11726</name>
</gene>
<evidence type="ECO:0000313" key="1">
    <source>
        <dbReference type="EMBL" id="CAK9012984.1"/>
    </source>
</evidence>